<keyword evidence="3" id="KW-1185">Reference proteome</keyword>
<feature type="transmembrane region" description="Helical" evidence="1">
    <location>
        <begin position="277"/>
        <end position="294"/>
    </location>
</feature>
<organism evidence="2 3">
    <name type="scientific">Nostocoides vanveenii</name>
    <dbReference type="NCBI Taxonomy" id="330835"/>
    <lineage>
        <taxon>Bacteria</taxon>
        <taxon>Bacillati</taxon>
        <taxon>Actinomycetota</taxon>
        <taxon>Actinomycetes</taxon>
        <taxon>Micrococcales</taxon>
        <taxon>Intrasporangiaceae</taxon>
        <taxon>Nostocoides</taxon>
    </lineage>
</organism>
<dbReference type="RefSeq" id="WP_344069100.1">
    <property type="nucleotide sequence ID" value="NZ_BAAAPN010000105.1"/>
</dbReference>
<evidence type="ECO:0000256" key="1">
    <source>
        <dbReference type="SAM" id="Phobius"/>
    </source>
</evidence>
<evidence type="ECO:0000313" key="2">
    <source>
        <dbReference type="EMBL" id="GAA1776147.1"/>
    </source>
</evidence>
<dbReference type="Proteomes" id="UP001501475">
    <property type="component" value="Unassembled WGS sequence"/>
</dbReference>
<gene>
    <name evidence="2" type="ORF">GCM10009810_36510</name>
</gene>
<protein>
    <recommendedName>
        <fullName evidence="4">Polysaccharide chain length determinant N-terminal domain-containing protein</fullName>
    </recommendedName>
</protein>
<evidence type="ECO:0000313" key="3">
    <source>
        <dbReference type="Proteomes" id="UP001501475"/>
    </source>
</evidence>
<reference evidence="3" key="1">
    <citation type="journal article" date="2019" name="Int. J. Syst. Evol. Microbiol.">
        <title>The Global Catalogue of Microorganisms (GCM) 10K type strain sequencing project: providing services to taxonomists for standard genome sequencing and annotation.</title>
        <authorList>
            <consortium name="The Broad Institute Genomics Platform"/>
            <consortium name="The Broad Institute Genome Sequencing Center for Infectious Disease"/>
            <person name="Wu L."/>
            <person name="Ma J."/>
        </authorList>
    </citation>
    <scope>NUCLEOTIDE SEQUENCE [LARGE SCALE GENOMIC DNA]</scope>
    <source>
        <strain evidence="3">JCM 15591</strain>
    </source>
</reference>
<dbReference type="EMBL" id="BAAAPN010000105">
    <property type="protein sequence ID" value="GAA1776147.1"/>
    <property type="molecule type" value="Genomic_DNA"/>
</dbReference>
<keyword evidence="1" id="KW-1133">Transmembrane helix</keyword>
<evidence type="ECO:0008006" key="4">
    <source>
        <dbReference type="Google" id="ProtNLM"/>
    </source>
</evidence>
<comment type="caution">
    <text evidence="2">The sequence shown here is derived from an EMBL/GenBank/DDBJ whole genome shotgun (WGS) entry which is preliminary data.</text>
</comment>
<proteinExistence type="predicted"/>
<feature type="transmembrane region" description="Helical" evidence="1">
    <location>
        <begin position="14"/>
        <end position="33"/>
    </location>
</feature>
<sequence>MELRELLAHLGRRLWLLVIIPVAALLLVLGLNAPSGTQYTSSVNLRATNPIGDPTVASINLVAGSLVNAATNDEVVTKIAQAAGVSADRVGKTLSANRIADTELVHVSYSDSDQAVVDKVIQAAPAAMQDAAFAPALNQARVAQTEAKSTLDTALAELEKVQKSTGVTNPDREYQAATSEATSLRVALATAKGRPDTVTTKPIEDALKSAQKRADEITAAQAELAAPQYAVDNARQGLAARTQALGDINARKAASVAESISTDVTPLDWKTSVLRRAVSAVLIGLALAILLLAIPEVLRRSRAGSDDEYYTQED</sequence>
<keyword evidence="1" id="KW-0472">Membrane</keyword>
<name>A0ABP4XEB8_9MICO</name>
<keyword evidence="1" id="KW-0812">Transmembrane</keyword>
<accession>A0ABP4XEB8</accession>